<feature type="chain" id="PRO_5042158370" evidence="1">
    <location>
        <begin position="25"/>
        <end position="64"/>
    </location>
</feature>
<reference evidence="2" key="2">
    <citation type="submission" date="2023-01" db="EMBL/GenBank/DDBJ databases">
        <authorList>
            <person name="Petersen C."/>
        </authorList>
    </citation>
    <scope>NUCLEOTIDE SEQUENCE</scope>
    <source>
        <strain evidence="2">IBT 17514</strain>
    </source>
</reference>
<comment type="caution">
    <text evidence="2">The sequence shown here is derived from an EMBL/GenBank/DDBJ whole genome shotgun (WGS) entry which is preliminary data.</text>
</comment>
<accession>A0AAD6MSJ9</accession>
<dbReference type="EMBL" id="JAQJAN010000017">
    <property type="protein sequence ID" value="KAJ5710016.1"/>
    <property type="molecule type" value="Genomic_DNA"/>
</dbReference>
<gene>
    <name evidence="2" type="ORF">N7493_009608</name>
</gene>
<evidence type="ECO:0000313" key="3">
    <source>
        <dbReference type="Proteomes" id="UP001215712"/>
    </source>
</evidence>
<feature type="signal peptide" evidence="1">
    <location>
        <begin position="1"/>
        <end position="24"/>
    </location>
</feature>
<keyword evidence="1" id="KW-0732">Signal</keyword>
<keyword evidence="3" id="KW-1185">Reference proteome</keyword>
<dbReference type="Proteomes" id="UP001215712">
    <property type="component" value="Unassembled WGS sequence"/>
</dbReference>
<reference evidence="2" key="1">
    <citation type="journal article" date="2023" name="IMA Fungus">
        <title>Comparative genomic study of the Penicillium genus elucidates a diverse pangenome and 15 lateral gene transfer events.</title>
        <authorList>
            <person name="Petersen C."/>
            <person name="Sorensen T."/>
            <person name="Nielsen M.R."/>
            <person name="Sondergaard T.E."/>
            <person name="Sorensen J.L."/>
            <person name="Fitzpatrick D.A."/>
            <person name="Frisvad J.C."/>
            <person name="Nielsen K.L."/>
        </authorList>
    </citation>
    <scope>NUCLEOTIDE SEQUENCE</scope>
    <source>
        <strain evidence="2">IBT 17514</strain>
    </source>
</reference>
<dbReference type="AlphaFoldDB" id="A0AAD6MSJ9"/>
<name>A0AAD6MSJ9_9EURO</name>
<proteinExistence type="predicted"/>
<protein>
    <submittedName>
        <fullName evidence="2">Uncharacterized protein</fullName>
    </submittedName>
</protein>
<evidence type="ECO:0000256" key="1">
    <source>
        <dbReference type="SAM" id="SignalP"/>
    </source>
</evidence>
<sequence length="64" mass="7228">MIVLLAAPLSVHALGGLLSPGISAADKNYVRFLVYQQMIILQFQFCTNRFANFFYARGQCSLWI</sequence>
<evidence type="ECO:0000313" key="2">
    <source>
        <dbReference type="EMBL" id="KAJ5710016.1"/>
    </source>
</evidence>
<organism evidence="2 3">
    <name type="scientific">Penicillium malachiteum</name>
    <dbReference type="NCBI Taxonomy" id="1324776"/>
    <lineage>
        <taxon>Eukaryota</taxon>
        <taxon>Fungi</taxon>
        <taxon>Dikarya</taxon>
        <taxon>Ascomycota</taxon>
        <taxon>Pezizomycotina</taxon>
        <taxon>Eurotiomycetes</taxon>
        <taxon>Eurotiomycetidae</taxon>
        <taxon>Eurotiales</taxon>
        <taxon>Aspergillaceae</taxon>
        <taxon>Penicillium</taxon>
    </lineage>
</organism>